<protein>
    <submittedName>
        <fullName evidence="2">Uncharacterized protein</fullName>
    </submittedName>
</protein>
<evidence type="ECO:0000256" key="1">
    <source>
        <dbReference type="SAM" id="Phobius"/>
    </source>
</evidence>
<sequence>MRVLNPKITNSVFYIAITVSIYNILQIYLARRSLPAGMCPVDNNSAGITLSLALIFVYFVMTFFTLKE</sequence>
<keyword evidence="1" id="KW-0812">Transmembrane</keyword>
<feature type="transmembrane region" description="Helical" evidence="1">
    <location>
        <begin position="45"/>
        <end position="66"/>
    </location>
</feature>
<evidence type="ECO:0000313" key="3">
    <source>
        <dbReference type="Proteomes" id="UP000184251"/>
    </source>
</evidence>
<dbReference type="RefSeq" id="WP_073271887.1">
    <property type="nucleotide sequence ID" value="NZ_FQTU01000019.1"/>
</dbReference>
<dbReference type="AlphaFoldDB" id="A0A1M4ZR82"/>
<evidence type="ECO:0000313" key="2">
    <source>
        <dbReference type="EMBL" id="SHF20518.1"/>
    </source>
</evidence>
<proteinExistence type="predicted"/>
<dbReference type="STRING" id="1120975.SAMN02746064_02116"/>
<dbReference type="OrthoDB" id="1957835at2"/>
<keyword evidence="3" id="KW-1185">Reference proteome</keyword>
<name>A0A1M4ZR82_9FIRM</name>
<keyword evidence="1" id="KW-0472">Membrane</keyword>
<dbReference type="EMBL" id="FQTU01000019">
    <property type="protein sequence ID" value="SHF20518.1"/>
    <property type="molecule type" value="Genomic_DNA"/>
</dbReference>
<keyword evidence="1" id="KW-1133">Transmembrane helix</keyword>
<gene>
    <name evidence="2" type="ORF">SAMN02746064_02116</name>
</gene>
<feature type="transmembrane region" description="Helical" evidence="1">
    <location>
        <begin position="12"/>
        <end position="30"/>
    </location>
</feature>
<reference evidence="2 3" key="1">
    <citation type="submission" date="2016-11" db="EMBL/GenBank/DDBJ databases">
        <authorList>
            <person name="Jaros S."/>
            <person name="Januszkiewicz K."/>
            <person name="Wedrychowicz H."/>
        </authorList>
    </citation>
    <scope>NUCLEOTIDE SEQUENCE [LARGE SCALE GENOMIC DNA]</scope>
    <source>
        <strain evidence="2 3">DSM 14828</strain>
    </source>
</reference>
<organism evidence="2 3">
    <name type="scientific">Alkalibacter saccharofermentans DSM 14828</name>
    <dbReference type="NCBI Taxonomy" id="1120975"/>
    <lineage>
        <taxon>Bacteria</taxon>
        <taxon>Bacillati</taxon>
        <taxon>Bacillota</taxon>
        <taxon>Clostridia</taxon>
        <taxon>Eubacteriales</taxon>
        <taxon>Eubacteriaceae</taxon>
        <taxon>Alkalibacter</taxon>
    </lineage>
</organism>
<accession>A0A1M4ZR82</accession>
<dbReference type="Proteomes" id="UP000184251">
    <property type="component" value="Unassembled WGS sequence"/>
</dbReference>